<accession>A0A367FBX3</accession>
<keyword evidence="2" id="KW-1185">Reference proteome</keyword>
<protein>
    <submittedName>
        <fullName evidence="1">Uncharacterized protein</fullName>
    </submittedName>
</protein>
<dbReference type="RefSeq" id="WP_114031536.1">
    <property type="nucleotide sequence ID" value="NZ_QOIL01000016.1"/>
</dbReference>
<evidence type="ECO:0000313" key="1">
    <source>
        <dbReference type="EMBL" id="RCG27197.1"/>
    </source>
</evidence>
<sequence length="80" mass="8615">MSSDPDIQRAWNQLYDGVRRELGPFVAAVSLEDLVKRIVSKHIAGPGWRPPLNAVPDVVARARAANAHRALGDHEPGGPA</sequence>
<proteinExistence type="predicted"/>
<organism evidence="1 2">
    <name type="scientific">Sphaerisporangium album</name>
    <dbReference type="NCBI Taxonomy" id="509200"/>
    <lineage>
        <taxon>Bacteria</taxon>
        <taxon>Bacillati</taxon>
        <taxon>Actinomycetota</taxon>
        <taxon>Actinomycetes</taxon>
        <taxon>Streptosporangiales</taxon>
        <taxon>Streptosporangiaceae</taxon>
        <taxon>Sphaerisporangium</taxon>
    </lineage>
</organism>
<dbReference type="Proteomes" id="UP000253094">
    <property type="component" value="Unassembled WGS sequence"/>
</dbReference>
<reference evidence="1 2" key="1">
    <citation type="submission" date="2018-06" db="EMBL/GenBank/DDBJ databases">
        <title>Sphaerisporangium craniellae sp. nov., isolated from a marine sponge in the South China Sea.</title>
        <authorList>
            <person name="Li L."/>
        </authorList>
    </citation>
    <scope>NUCLEOTIDE SEQUENCE [LARGE SCALE GENOMIC DNA]</scope>
    <source>
        <strain evidence="1 2">CCTCC AA 208026</strain>
    </source>
</reference>
<dbReference type="EMBL" id="QOIL01000016">
    <property type="protein sequence ID" value="RCG27197.1"/>
    <property type="molecule type" value="Genomic_DNA"/>
</dbReference>
<gene>
    <name evidence="1" type="ORF">DQ384_26115</name>
</gene>
<comment type="caution">
    <text evidence="1">The sequence shown here is derived from an EMBL/GenBank/DDBJ whole genome shotgun (WGS) entry which is preliminary data.</text>
</comment>
<dbReference type="AlphaFoldDB" id="A0A367FBX3"/>
<name>A0A367FBX3_9ACTN</name>
<evidence type="ECO:0000313" key="2">
    <source>
        <dbReference type="Proteomes" id="UP000253094"/>
    </source>
</evidence>